<feature type="compositionally biased region" description="Polar residues" evidence="2">
    <location>
        <begin position="397"/>
        <end position="407"/>
    </location>
</feature>
<proteinExistence type="predicted"/>
<dbReference type="Proteomes" id="UP000249169">
    <property type="component" value="Unassembled WGS sequence"/>
</dbReference>
<evidence type="ECO:0000313" key="5">
    <source>
        <dbReference type="Proteomes" id="UP000249169"/>
    </source>
</evidence>
<dbReference type="InterPro" id="IPR019734">
    <property type="entry name" value="TPR_rpt"/>
</dbReference>
<dbReference type="InterPro" id="IPR011990">
    <property type="entry name" value="TPR-like_helical_dom_sf"/>
</dbReference>
<feature type="region of interest" description="Disordered" evidence="2">
    <location>
        <begin position="373"/>
        <end position="407"/>
    </location>
</feature>
<feature type="domain" description="PEGA" evidence="3">
    <location>
        <begin position="143"/>
        <end position="209"/>
    </location>
</feature>
<comment type="caution">
    <text evidence="4">The sequence shown here is derived from an EMBL/GenBank/DDBJ whole genome shotgun (WGS) entry which is preliminary data.</text>
</comment>
<gene>
    <name evidence="4" type="ORF">DL240_12585</name>
</gene>
<keyword evidence="5" id="KW-1185">Reference proteome</keyword>
<keyword evidence="1" id="KW-0802">TPR repeat</keyword>
<dbReference type="Gene3D" id="2.60.40.1120">
    <property type="entry name" value="Carboxypeptidase-like, regulatory domain"/>
    <property type="match status" value="1"/>
</dbReference>
<evidence type="ECO:0000259" key="3">
    <source>
        <dbReference type="Pfam" id="PF08308"/>
    </source>
</evidence>
<organism evidence="4 5">
    <name type="scientific">Lujinxingia litoralis</name>
    <dbReference type="NCBI Taxonomy" id="2211119"/>
    <lineage>
        <taxon>Bacteria</taxon>
        <taxon>Deltaproteobacteria</taxon>
        <taxon>Bradymonadales</taxon>
        <taxon>Lujinxingiaceae</taxon>
        <taxon>Lujinxingia</taxon>
    </lineage>
</organism>
<reference evidence="4 5" key="1">
    <citation type="submission" date="2018-05" db="EMBL/GenBank/DDBJ databases">
        <title>Lujinxingia marina gen. nov. sp. nov., a new facultative anaerobic member of the class Deltaproteobacteria, and proposal of Lujinxingaceae fam. nov.</title>
        <authorList>
            <person name="Li C.-M."/>
        </authorList>
    </citation>
    <scope>NUCLEOTIDE SEQUENCE [LARGE SCALE GENOMIC DNA]</scope>
    <source>
        <strain evidence="4 5">B210</strain>
    </source>
</reference>
<evidence type="ECO:0000256" key="2">
    <source>
        <dbReference type="SAM" id="MobiDB-lite"/>
    </source>
</evidence>
<evidence type="ECO:0000256" key="1">
    <source>
        <dbReference type="PROSITE-ProRule" id="PRU00339"/>
    </source>
</evidence>
<feature type="repeat" description="TPR" evidence="1">
    <location>
        <begin position="88"/>
        <end position="121"/>
    </location>
</feature>
<dbReference type="EMBL" id="QHKO01000005">
    <property type="protein sequence ID" value="RAL21686.1"/>
    <property type="molecule type" value="Genomic_DNA"/>
</dbReference>
<dbReference type="PROSITE" id="PS50005">
    <property type="entry name" value="TPR"/>
    <property type="match status" value="1"/>
</dbReference>
<accession>A0A328C8J1</accession>
<dbReference type="Pfam" id="PF08308">
    <property type="entry name" value="PEGA"/>
    <property type="match status" value="1"/>
</dbReference>
<dbReference type="Gene3D" id="1.25.40.10">
    <property type="entry name" value="Tetratricopeptide repeat domain"/>
    <property type="match status" value="1"/>
</dbReference>
<name>A0A328C8J1_9DELT</name>
<protein>
    <recommendedName>
        <fullName evidence="3">PEGA domain-containing protein</fullName>
    </recommendedName>
</protein>
<dbReference type="InterPro" id="IPR013229">
    <property type="entry name" value="PEGA"/>
</dbReference>
<sequence>MTPEPIPGPQAETPMVYIPAHARHIRRALLASALPLVLSVAVVPAASAQENVEQARARFMEGRTYYDNDQYEQAAAAFLESYELSGRSELLYNVGQAYRLAGMLSEAETYFQRYLAELPGAANAEEVAETIIEIQQTIAATLATLSVSTSPQGATVLVEERDQRCNSPCDLDLPPGTYQVVASLPDFEQTRREVTLEARAREELTLTLQSAVQLGQLLIQTDLRGATLYVGPQSYPLPMSSPVSVPAGDTAIAIRGGGVDFRDTLTIPADDTLTLFVPAAMASSGGLFANPVQTAAVGFSGVGLALGAAAALVGMQSNATYASLEAQQAAFGNVNSELLDTGIAQQRTANGLWIGAAVSLVAGAGLFTWDLLSGAPDEAPTPTPEVKEEEEEKPQPSTSNSPVELLD</sequence>
<dbReference type="AlphaFoldDB" id="A0A328C8J1"/>
<dbReference type="SUPFAM" id="SSF48452">
    <property type="entry name" value="TPR-like"/>
    <property type="match status" value="1"/>
</dbReference>
<evidence type="ECO:0000313" key="4">
    <source>
        <dbReference type="EMBL" id="RAL21686.1"/>
    </source>
</evidence>